<name>A0ABW7FZE9_9BURK</name>
<dbReference type="Proteomes" id="UP001606099">
    <property type="component" value="Unassembled WGS sequence"/>
</dbReference>
<proteinExistence type="predicted"/>
<sequence length="71" mass="6860">MWKLAVAFVAFAAVVLYVMSRSDVAVDIGGEKHDVSGGHTEAASAAATEAPAASAAVLTAPASAAASGASQ</sequence>
<evidence type="ECO:0000313" key="1">
    <source>
        <dbReference type="EMBL" id="MFG6449743.1"/>
    </source>
</evidence>
<evidence type="ECO:0000313" key="2">
    <source>
        <dbReference type="Proteomes" id="UP001606099"/>
    </source>
</evidence>
<accession>A0ABW7FZE9</accession>
<organism evidence="1 2">
    <name type="scientific">Roseateles rivi</name>
    <dbReference type="NCBI Taxonomy" id="3299028"/>
    <lineage>
        <taxon>Bacteria</taxon>
        <taxon>Pseudomonadati</taxon>
        <taxon>Pseudomonadota</taxon>
        <taxon>Betaproteobacteria</taxon>
        <taxon>Burkholderiales</taxon>
        <taxon>Sphaerotilaceae</taxon>
        <taxon>Roseateles</taxon>
    </lineage>
</organism>
<comment type="caution">
    <text evidence="1">The sequence shown here is derived from an EMBL/GenBank/DDBJ whole genome shotgun (WGS) entry which is preliminary data.</text>
</comment>
<dbReference type="EMBL" id="JBIGHZ010000006">
    <property type="protein sequence ID" value="MFG6449743.1"/>
    <property type="molecule type" value="Genomic_DNA"/>
</dbReference>
<keyword evidence="2" id="KW-1185">Reference proteome</keyword>
<gene>
    <name evidence="1" type="ORF">ACG0Z6_16075</name>
</gene>
<dbReference type="RefSeq" id="WP_394463263.1">
    <property type="nucleotide sequence ID" value="NZ_JBIGHZ010000006.1"/>
</dbReference>
<reference evidence="1 2" key="1">
    <citation type="submission" date="2024-08" db="EMBL/GenBank/DDBJ databases">
        <authorList>
            <person name="Lu H."/>
        </authorList>
    </citation>
    <scope>NUCLEOTIDE SEQUENCE [LARGE SCALE GENOMIC DNA]</scope>
    <source>
        <strain evidence="1 2">BYS180W</strain>
    </source>
</reference>
<protein>
    <submittedName>
        <fullName evidence="1">Uncharacterized protein</fullName>
    </submittedName>
</protein>